<sequence>MSVHQQPELKAAILALPNKEKDKLLIRLINKDKLLIKKLHFELLEDEADLQLRVDNLRDQLRELFANAAKLLTNKNSLSNIIALNKLVRQTNGMVNEHEKITKDKVSELEFRLLILEEALTRFAHIIDQDHLHASHKLHQYLAARIKFAYGKWQKLHEDLRFDFREDLQMIISTAYESPLASYLRYHHIPENIE</sequence>
<evidence type="ECO:0000313" key="3">
    <source>
        <dbReference type="Proteomes" id="UP001597418"/>
    </source>
</evidence>
<keyword evidence="1" id="KW-0175">Coiled coil</keyword>
<feature type="coiled-coil region" evidence="1">
    <location>
        <begin position="47"/>
        <end position="74"/>
    </location>
</feature>
<name>A0ABW5UCQ2_9SPHI</name>
<evidence type="ECO:0000313" key="2">
    <source>
        <dbReference type="EMBL" id="MFD2743040.1"/>
    </source>
</evidence>
<protein>
    <submittedName>
        <fullName evidence="2">Uncharacterized protein</fullName>
    </submittedName>
</protein>
<comment type="caution">
    <text evidence="2">The sequence shown here is derived from an EMBL/GenBank/DDBJ whole genome shotgun (WGS) entry which is preliminary data.</text>
</comment>
<gene>
    <name evidence="2" type="ORF">ACFSQ6_06480</name>
</gene>
<accession>A0ABW5UCQ2</accession>
<evidence type="ECO:0000256" key="1">
    <source>
        <dbReference type="SAM" id="Coils"/>
    </source>
</evidence>
<keyword evidence="3" id="KW-1185">Reference proteome</keyword>
<dbReference type="RefSeq" id="WP_066754381.1">
    <property type="nucleotide sequence ID" value="NZ_JBHUMB010000006.1"/>
</dbReference>
<organism evidence="2 3">
    <name type="scientific">Sphingobacterium populi</name>
    <dbReference type="NCBI Taxonomy" id="1812824"/>
    <lineage>
        <taxon>Bacteria</taxon>
        <taxon>Pseudomonadati</taxon>
        <taxon>Bacteroidota</taxon>
        <taxon>Sphingobacteriia</taxon>
        <taxon>Sphingobacteriales</taxon>
        <taxon>Sphingobacteriaceae</taxon>
        <taxon>Sphingobacterium</taxon>
    </lineage>
</organism>
<proteinExistence type="predicted"/>
<dbReference type="Proteomes" id="UP001597418">
    <property type="component" value="Unassembled WGS sequence"/>
</dbReference>
<reference evidence="3" key="1">
    <citation type="journal article" date="2019" name="Int. J. Syst. Evol. Microbiol.">
        <title>The Global Catalogue of Microorganisms (GCM) 10K type strain sequencing project: providing services to taxonomists for standard genome sequencing and annotation.</title>
        <authorList>
            <consortium name="The Broad Institute Genomics Platform"/>
            <consortium name="The Broad Institute Genome Sequencing Center for Infectious Disease"/>
            <person name="Wu L."/>
            <person name="Ma J."/>
        </authorList>
    </citation>
    <scope>NUCLEOTIDE SEQUENCE [LARGE SCALE GENOMIC DNA]</scope>
    <source>
        <strain evidence="3">KCTC 42247</strain>
    </source>
</reference>
<dbReference type="EMBL" id="JBHUMB010000006">
    <property type="protein sequence ID" value="MFD2743040.1"/>
    <property type="molecule type" value="Genomic_DNA"/>
</dbReference>